<protein>
    <submittedName>
        <fullName evidence="3">GDSL-type esterase/lipase family protein</fullName>
    </submittedName>
</protein>
<dbReference type="Pfam" id="PF13472">
    <property type="entry name" value="Lipase_GDSL_2"/>
    <property type="match status" value="1"/>
</dbReference>
<dbReference type="SUPFAM" id="SSF52266">
    <property type="entry name" value="SGNH hydrolase"/>
    <property type="match status" value="1"/>
</dbReference>
<keyword evidence="1" id="KW-0472">Membrane</keyword>
<feature type="transmembrane region" description="Helical" evidence="1">
    <location>
        <begin position="12"/>
        <end position="29"/>
    </location>
</feature>
<evidence type="ECO:0000313" key="3">
    <source>
        <dbReference type="EMBL" id="MCT7397606.1"/>
    </source>
</evidence>
<keyword evidence="1" id="KW-1133">Transmembrane helix</keyword>
<organism evidence="3 4">
    <name type="scientific">Eubacterium album</name>
    <dbReference type="NCBI Taxonomy" id="2978477"/>
    <lineage>
        <taxon>Bacteria</taxon>
        <taxon>Bacillati</taxon>
        <taxon>Bacillota</taxon>
        <taxon>Clostridia</taxon>
        <taxon>Eubacteriales</taxon>
        <taxon>Eubacteriaceae</taxon>
        <taxon>Eubacterium</taxon>
    </lineage>
</organism>
<name>A0ABT2LYB5_9FIRM</name>
<dbReference type="EMBL" id="JAODBU010000002">
    <property type="protein sequence ID" value="MCT7397606.1"/>
    <property type="molecule type" value="Genomic_DNA"/>
</dbReference>
<evidence type="ECO:0000313" key="4">
    <source>
        <dbReference type="Proteomes" id="UP001431199"/>
    </source>
</evidence>
<reference evidence="3" key="1">
    <citation type="submission" date="2022-09" db="EMBL/GenBank/DDBJ databases">
        <title>Eubacterium sp. LFL-14 isolated from human feces.</title>
        <authorList>
            <person name="Liu F."/>
        </authorList>
    </citation>
    <scope>NUCLEOTIDE SEQUENCE</scope>
    <source>
        <strain evidence="3">LFL-14</strain>
    </source>
</reference>
<sequence length="281" mass="32301">MDKKAIFDKYGFLIVMVVSVVIFGIFLGTKDIIKYNETKKIVEQESKENKGKKVIQNDTGEIQIVTDESGETQTETVTEEKAHRDFVTVDESYLDGALFIGDSRTQTISLYANWDKTVFYAEQGVSVWKILDEKIVKSGKKKITVKKALEKNKFEKIYIMLGINEIGTGTADTFAEQYGKVINTIREKQPDAIIFIQSIMHVTKKKDKEETYIKNKEIDKRNKKLKELTNGYDIIWLDENEVFDKKDTGALDPKYTSDGVHLMPSCVPRWKQFFLEHGIVK</sequence>
<gene>
    <name evidence="3" type="ORF">N5B56_00725</name>
</gene>
<accession>A0ABT2LYB5</accession>
<dbReference type="RefSeq" id="WP_260978085.1">
    <property type="nucleotide sequence ID" value="NZ_JAODBU010000002.1"/>
</dbReference>
<dbReference type="InterPro" id="IPR013830">
    <property type="entry name" value="SGNH_hydro"/>
</dbReference>
<keyword evidence="4" id="KW-1185">Reference proteome</keyword>
<comment type="caution">
    <text evidence="3">The sequence shown here is derived from an EMBL/GenBank/DDBJ whole genome shotgun (WGS) entry which is preliminary data.</text>
</comment>
<proteinExistence type="predicted"/>
<evidence type="ECO:0000259" key="2">
    <source>
        <dbReference type="Pfam" id="PF13472"/>
    </source>
</evidence>
<dbReference type="Proteomes" id="UP001431199">
    <property type="component" value="Unassembled WGS sequence"/>
</dbReference>
<keyword evidence="1" id="KW-0812">Transmembrane</keyword>
<dbReference type="Gene3D" id="3.40.50.1110">
    <property type="entry name" value="SGNH hydrolase"/>
    <property type="match status" value="1"/>
</dbReference>
<evidence type="ECO:0000256" key="1">
    <source>
        <dbReference type="SAM" id="Phobius"/>
    </source>
</evidence>
<dbReference type="InterPro" id="IPR036514">
    <property type="entry name" value="SGNH_hydro_sf"/>
</dbReference>
<feature type="domain" description="SGNH hydrolase-type esterase" evidence="2">
    <location>
        <begin position="156"/>
        <end position="262"/>
    </location>
</feature>